<dbReference type="OrthoDB" id="435980at2759"/>
<dbReference type="GO" id="GO:0006829">
    <property type="term" value="P:zinc ion transport"/>
    <property type="evidence" value="ECO:0007669"/>
    <property type="project" value="InterPro"/>
</dbReference>
<dbReference type="InterPro" id="IPR027469">
    <property type="entry name" value="Cation_efflux_TMD_sf"/>
</dbReference>
<evidence type="ECO:0000313" key="7">
    <source>
        <dbReference type="EMBL" id="WOH04159.1"/>
    </source>
</evidence>
<accession>A0A161XBN4</accession>
<proteinExistence type="predicted"/>
<evidence type="ECO:0000256" key="2">
    <source>
        <dbReference type="ARBA" id="ARBA00022448"/>
    </source>
</evidence>
<reference evidence="7" key="1">
    <citation type="journal article" date="2016" name="Nat. Genet.">
        <title>A high-quality carrot genome assembly provides new insights into carotenoid accumulation and asterid genome evolution.</title>
        <authorList>
            <person name="Iorizzo M."/>
            <person name="Ellison S."/>
            <person name="Senalik D."/>
            <person name="Zeng P."/>
            <person name="Satapoomin P."/>
            <person name="Huang J."/>
            <person name="Bowman M."/>
            <person name="Iovene M."/>
            <person name="Sanseverino W."/>
            <person name="Cavagnaro P."/>
            <person name="Yildiz M."/>
            <person name="Macko-Podgorni A."/>
            <person name="Moranska E."/>
            <person name="Grzebelus E."/>
            <person name="Grzebelus D."/>
            <person name="Ashrafi H."/>
            <person name="Zheng Z."/>
            <person name="Cheng S."/>
            <person name="Spooner D."/>
            <person name="Van Deynze A."/>
            <person name="Simon P."/>
        </authorList>
    </citation>
    <scope>NUCLEOTIDE SEQUENCE</scope>
    <source>
        <tissue evidence="7">Leaf</tissue>
    </source>
</reference>
<gene>
    <name evidence="7" type="ORF">DCAR_0623567</name>
</gene>
<dbReference type="PANTHER" id="PTHR13414">
    <property type="entry name" value="HUEL-CATION TRANSPORTER"/>
    <property type="match status" value="1"/>
</dbReference>
<dbReference type="Gene3D" id="1.20.1510.10">
    <property type="entry name" value="Cation efflux protein transmembrane domain"/>
    <property type="match status" value="1"/>
</dbReference>
<feature type="domain" description="Cation efflux protein transmembrane" evidence="6">
    <location>
        <begin position="131"/>
        <end position="339"/>
    </location>
</feature>
<evidence type="ECO:0000313" key="8">
    <source>
        <dbReference type="Proteomes" id="UP000077755"/>
    </source>
</evidence>
<keyword evidence="3" id="KW-0812">Transmembrane</keyword>
<evidence type="ECO:0000259" key="6">
    <source>
        <dbReference type="Pfam" id="PF01545"/>
    </source>
</evidence>
<keyword evidence="4" id="KW-1133">Transmembrane helix</keyword>
<dbReference type="GO" id="GO:0008324">
    <property type="term" value="F:monoatomic cation transmembrane transporter activity"/>
    <property type="evidence" value="ECO:0007669"/>
    <property type="project" value="InterPro"/>
</dbReference>
<dbReference type="Pfam" id="PF01545">
    <property type="entry name" value="Cation_efflux"/>
    <property type="match status" value="1"/>
</dbReference>
<keyword evidence="8" id="KW-1185">Reference proteome</keyword>
<evidence type="ECO:0000256" key="5">
    <source>
        <dbReference type="ARBA" id="ARBA00023136"/>
    </source>
</evidence>
<dbReference type="InterPro" id="IPR040177">
    <property type="entry name" value="SLC30A9"/>
</dbReference>
<keyword evidence="2" id="KW-0813">Transport</keyword>
<dbReference type="GO" id="GO:0005783">
    <property type="term" value="C:endoplasmic reticulum"/>
    <property type="evidence" value="ECO:0007669"/>
    <property type="project" value="TreeGrafter"/>
</dbReference>
<dbReference type="InterPro" id="IPR058533">
    <property type="entry name" value="Cation_efflux_TM"/>
</dbReference>
<dbReference type="SUPFAM" id="SSF161111">
    <property type="entry name" value="Cation efflux protein transmembrane domain-like"/>
    <property type="match status" value="1"/>
</dbReference>
<dbReference type="GO" id="GO:0006882">
    <property type="term" value="P:intracellular zinc ion homeostasis"/>
    <property type="evidence" value="ECO:0007669"/>
    <property type="project" value="TreeGrafter"/>
</dbReference>
<sequence length="482" mass="52623">MATNRCTAALMRRRTCILLSRLCPNHFTHNSNSNSRLVSSVSKFIDCDSAPQVRPSSRVPGAQGGFLLASLVPRPSFIFLRQYVKLSGSGSSGGGVQCSLPHYYSFSRGFLTRSKKLESIQVEDHGQRAVTTALWCNFLVFSLKFGVWFVSSSHVMLAEVIHSVADFANQALLAYGLSSSKRAPDALHPYGYSKERFVWSLISAVGIFCLGSGATIVHGVQNLWTSQPPENIKYAALVIAGSFVIEGASLLVAIHAVRKGAAAEGMKVKDYVWRGHDPTSVAVMTEDGAAVTGLAIAAASLVAVKVTGNPIYDPIGSIVVGNLLGMVAIFLIQRNRHALIGRAIDDHDMERVLKFLKNDPVVDAIYDCKSEVIGPGFFRFKAEIDFNGVVLVQNYLNRTGRVEWAKQFRQAANEKDDDELLKIMSGYGEEVVTALGSEVDRLEKEIQELVPGIRHVDIEAHNPVIPSPDPQSKGEINDLKMY</sequence>
<name>A0A161XBN4_DAUCS</name>
<comment type="subcellular location">
    <subcellularLocation>
        <location evidence="1">Membrane</location>
        <topology evidence="1">Multi-pass membrane protein</topology>
    </subcellularLocation>
</comment>
<dbReference type="Gramene" id="KZM90013">
    <property type="protein sequence ID" value="KZM90013"/>
    <property type="gene ID" value="DCAR_022622"/>
</dbReference>
<dbReference type="NCBIfam" id="TIGR01297">
    <property type="entry name" value="CDF"/>
    <property type="match status" value="1"/>
</dbReference>
<dbReference type="GO" id="GO:0016020">
    <property type="term" value="C:membrane"/>
    <property type="evidence" value="ECO:0007669"/>
    <property type="project" value="UniProtKB-SubCell"/>
</dbReference>
<dbReference type="InterPro" id="IPR002524">
    <property type="entry name" value="Cation_efflux"/>
</dbReference>
<dbReference type="AlphaFoldDB" id="A0A161XBN4"/>
<dbReference type="OMA" id="GIQNLWT"/>
<dbReference type="EMBL" id="CP093348">
    <property type="protein sequence ID" value="WOH04159.1"/>
    <property type="molecule type" value="Genomic_DNA"/>
</dbReference>
<dbReference type="PANTHER" id="PTHR13414:SF9">
    <property type="entry name" value="PROTON-COUPLED ZINC ANTIPORTER SLC30A9, MITOCHONDRIAL"/>
    <property type="match status" value="1"/>
</dbReference>
<keyword evidence="5" id="KW-0472">Membrane</keyword>
<evidence type="ECO:0000256" key="3">
    <source>
        <dbReference type="ARBA" id="ARBA00022692"/>
    </source>
</evidence>
<evidence type="ECO:0000256" key="4">
    <source>
        <dbReference type="ARBA" id="ARBA00022989"/>
    </source>
</evidence>
<evidence type="ECO:0000256" key="1">
    <source>
        <dbReference type="ARBA" id="ARBA00004141"/>
    </source>
</evidence>
<dbReference type="KEGG" id="dcr:108228164"/>
<dbReference type="Proteomes" id="UP000077755">
    <property type="component" value="Chromosome 6"/>
</dbReference>
<organism evidence="7 8">
    <name type="scientific">Daucus carota subsp. sativus</name>
    <name type="common">Carrot</name>
    <dbReference type="NCBI Taxonomy" id="79200"/>
    <lineage>
        <taxon>Eukaryota</taxon>
        <taxon>Viridiplantae</taxon>
        <taxon>Streptophyta</taxon>
        <taxon>Embryophyta</taxon>
        <taxon>Tracheophyta</taxon>
        <taxon>Spermatophyta</taxon>
        <taxon>Magnoliopsida</taxon>
        <taxon>eudicotyledons</taxon>
        <taxon>Gunneridae</taxon>
        <taxon>Pentapetalae</taxon>
        <taxon>asterids</taxon>
        <taxon>campanulids</taxon>
        <taxon>Apiales</taxon>
        <taxon>Apiaceae</taxon>
        <taxon>Apioideae</taxon>
        <taxon>Scandiceae</taxon>
        <taxon>Daucinae</taxon>
        <taxon>Daucus</taxon>
        <taxon>Daucus sect. Daucus</taxon>
    </lineage>
</organism>
<reference evidence="7" key="2">
    <citation type="submission" date="2022-03" db="EMBL/GenBank/DDBJ databases">
        <title>Draft title - Genomic analysis of global carrot germplasm unveils the trajectory of domestication and the origin of high carotenoid orange carrot.</title>
        <authorList>
            <person name="Iorizzo M."/>
            <person name="Ellison S."/>
            <person name="Senalik D."/>
            <person name="Macko-Podgorni A."/>
            <person name="Grzebelus D."/>
            <person name="Bostan H."/>
            <person name="Rolling W."/>
            <person name="Curaba J."/>
            <person name="Simon P."/>
        </authorList>
    </citation>
    <scope>NUCLEOTIDE SEQUENCE</scope>
    <source>
        <tissue evidence="7">Leaf</tissue>
    </source>
</reference>
<protein>
    <recommendedName>
        <fullName evidence="6">Cation efflux protein transmembrane domain-containing protein</fullName>
    </recommendedName>
</protein>